<keyword evidence="3" id="KW-1185">Reference proteome</keyword>
<dbReference type="Gene3D" id="3.30.450.40">
    <property type="match status" value="1"/>
</dbReference>
<dbReference type="EMBL" id="JAOPGA020000529">
    <property type="protein sequence ID" value="KAL0479294.1"/>
    <property type="molecule type" value="Genomic_DNA"/>
</dbReference>
<protein>
    <recommendedName>
        <fullName evidence="1">GAF domain-containing protein</fullName>
    </recommendedName>
</protein>
<comment type="caution">
    <text evidence="2">The sequence shown here is derived from an EMBL/GenBank/DDBJ whole genome shotgun (WGS) entry which is preliminary data.</text>
</comment>
<dbReference type="InterPro" id="IPR003018">
    <property type="entry name" value="GAF"/>
</dbReference>
<name>A0AAW2YRK1_9EUKA</name>
<sequence>MSTVWDRWRKLMETGTTSHLEKFEDTDGFIREQFFDDITALAAEICNCPTSLISLVDTYNRKLLFKSMYGNMLEGYRTFPIENPAHIYCVQNVLNTTDNKLFEVRDSAEHPELSVAPATSALGIKFYAAMHVIVDGIKVGSFCVMDKKPRQSGLDDSQRLMMETLCNQLNAHIRMRCEANEALKEQEQLLDRRQHLSILAG</sequence>
<gene>
    <name evidence="2" type="ORF">AKO1_008101</name>
</gene>
<accession>A0AAW2YRK1</accession>
<feature type="domain" description="GAF" evidence="1">
    <location>
        <begin position="32"/>
        <end position="173"/>
    </location>
</feature>
<dbReference type="Proteomes" id="UP001431209">
    <property type="component" value="Unassembled WGS sequence"/>
</dbReference>
<dbReference type="InterPro" id="IPR029016">
    <property type="entry name" value="GAF-like_dom_sf"/>
</dbReference>
<dbReference type="Pfam" id="PF01590">
    <property type="entry name" value="GAF"/>
    <property type="match status" value="1"/>
</dbReference>
<evidence type="ECO:0000259" key="1">
    <source>
        <dbReference type="Pfam" id="PF01590"/>
    </source>
</evidence>
<dbReference type="AlphaFoldDB" id="A0AAW2YRK1"/>
<proteinExistence type="predicted"/>
<dbReference type="PANTHER" id="PTHR43102:SF2">
    <property type="entry name" value="GAF DOMAIN-CONTAINING PROTEIN"/>
    <property type="match status" value="1"/>
</dbReference>
<evidence type="ECO:0000313" key="2">
    <source>
        <dbReference type="EMBL" id="KAL0479294.1"/>
    </source>
</evidence>
<organism evidence="2 3">
    <name type="scientific">Acrasis kona</name>
    <dbReference type="NCBI Taxonomy" id="1008807"/>
    <lineage>
        <taxon>Eukaryota</taxon>
        <taxon>Discoba</taxon>
        <taxon>Heterolobosea</taxon>
        <taxon>Tetramitia</taxon>
        <taxon>Eutetramitia</taxon>
        <taxon>Acrasidae</taxon>
        <taxon>Acrasis</taxon>
    </lineage>
</organism>
<dbReference type="SUPFAM" id="SSF55781">
    <property type="entry name" value="GAF domain-like"/>
    <property type="match status" value="1"/>
</dbReference>
<reference evidence="2 3" key="1">
    <citation type="submission" date="2024-03" db="EMBL/GenBank/DDBJ databases">
        <title>The Acrasis kona genome and developmental transcriptomes reveal deep origins of eukaryotic multicellular pathways.</title>
        <authorList>
            <person name="Sheikh S."/>
            <person name="Fu C.-J."/>
            <person name="Brown M.W."/>
            <person name="Baldauf S.L."/>
        </authorList>
    </citation>
    <scope>NUCLEOTIDE SEQUENCE [LARGE SCALE GENOMIC DNA]</scope>
    <source>
        <strain evidence="2 3">ATCC MYA-3509</strain>
    </source>
</reference>
<evidence type="ECO:0000313" key="3">
    <source>
        <dbReference type="Proteomes" id="UP001431209"/>
    </source>
</evidence>
<dbReference type="PANTHER" id="PTHR43102">
    <property type="entry name" value="SLR1143 PROTEIN"/>
    <property type="match status" value="1"/>
</dbReference>